<accession>D0DRS0</accession>
<proteinExistence type="inferred from homology"/>
<feature type="domain" description="HTH cro/C1-type" evidence="2">
    <location>
        <begin position="10"/>
        <end position="64"/>
    </location>
</feature>
<gene>
    <name evidence="3" type="ORF">HMPREF0513_00359</name>
</gene>
<dbReference type="InterPro" id="IPR052345">
    <property type="entry name" value="Rad_response_metalloprotease"/>
</dbReference>
<dbReference type="InterPro" id="IPR010982">
    <property type="entry name" value="Lambda_DNA-bd_dom_sf"/>
</dbReference>
<dbReference type="AlphaFoldDB" id="D0DRS0"/>
<evidence type="ECO:0000313" key="3">
    <source>
        <dbReference type="EMBL" id="EEX25981.1"/>
    </source>
</evidence>
<name>D0DRS0_LIMFE</name>
<dbReference type="HOGENOM" id="CLU_053651_1_1_9"/>
<comment type="similarity">
    <text evidence="1">Belongs to the short-chain fatty acyl-CoA assimilation regulator (ScfR) family.</text>
</comment>
<dbReference type="SMART" id="SM00530">
    <property type="entry name" value="HTH_XRE"/>
    <property type="match status" value="1"/>
</dbReference>
<dbReference type="CDD" id="cd00093">
    <property type="entry name" value="HTH_XRE"/>
    <property type="match status" value="1"/>
</dbReference>
<dbReference type="InterPro" id="IPR010359">
    <property type="entry name" value="IrrE_HExxH"/>
</dbReference>
<dbReference type="PROSITE" id="PS50943">
    <property type="entry name" value="HTH_CROC1"/>
    <property type="match status" value="1"/>
</dbReference>
<dbReference type="SUPFAM" id="SSF47413">
    <property type="entry name" value="lambda repressor-like DNA-binding domains"/>
    <property type="match status" value="1"/>
</dbReference>
<keyword evidence="3" id="KW-0238">DNA-binding</keyword>
<evidence type="ECO:0000256" key="1">
    <source>
        <dbReference type="ARBA" id="ARBA00007227"/>
    </source>
</evidence>
<protein>
    <submittedName>
        <fullName evidence="3">DNA-binding helix-turn-helix protein</fullName>
    </submittedName>
</protein>
<dbReference type="Pfam" id="PF01381">
    <property type="entry name" value="HTH_3"/>
    <property type="match status" value="1"/>
</dbReference>
<organism evidence="3">
    <name type="scientific">Limosilactobacillus fermentum 28-3-CHN</name>
    <dbReference type="NCBI Taxonomy" id="575599"/>
    <lineage>
        <taxon>Bacteria</taxon>
        <taxon>Bacillati</taxon>
        <taxon>Bacillota</taxon>
        <taxon>Bacilli</taxon>
        <taxon>Lactobacillales</taxon>
        <taxon>Lactobacillaceae</taxon>
        <taxon>Limosilactobacillus</taxon>
    </lineage>
</organism>
<sequence>MGYELNGSRLREARRYRRLTITSLSEEIGVSKQMISRYERGTAQPGLDVFQQIVKSLQFPVAFFTGENKFDYEDEGTYFRSRLTSTQSEKMPSETYKKASGLVRDLFGEYIDFPPLFVNNIDSKSPKTAASKLRAAWQLGDKPIEDMLRLLETHGVIVAVVNSGSEKIDAHSGYVDINDARYYVVLVDAHSTTFYRQQFGLAHELGHFILHADSVDPQSLDGGEYRQMEKEADEFASEFLLPAQPFEESIGGKLMDLDFYARLKTKWHVAAGAMVFRARSLQLLDSDQYLRLQKRISARGWRKEEPLDRITAPIKPHLLSDSLDLLENANIIHARDIAGLLDSRYGVALPTEILSQVIGVPVSRFKAEIVQLKDLSVK</sequence>
<dbReference type="Gene3D" id="1.10.260.40">
    <property type="entry name" value="lambda repressor-like DNA-binding domains"/>
    <property type="match status" value="1"/>
</dbReference>
<evidence type="ECO:0000259" key="2">
    <source>
        <dbReference type="PROSITE" id="PS50943"/>
    </source>
</evidence>
<dbReference type="Gene3D" id="1.10.10.2910">
    <property type="match status" value="1"/>
</dbReference>
<dbReference type="Pfam" id="PF06114">
    <property type="entry name" value="Peptidase_M78"/>
    <property type="match status" value="1"/>
</dbReference>
<dbReference type="GO" id="GO:0003677">
    <property type="term" value="F:DNA binding"/>
    <property type="evidence" value="ECO:0007669"/>
    <property type="project" value="UniProtKB-KW"/>
</dbReference>
<dbReference type="PANTHER" id="PTHR43236:SF1">
    <property type="entry name" value="BLL7220 PROTEIN"/>
    <property type="match status" value="1"/>
</dbReference>
<dbReference type="InterPro" id="IPR001387">
    <property type="entry name" value="Cro/C1-type_HTH"/>
</dbReference>
<dbReference type="Proteomes" id="UP000004920">
    <property type="component" value="Unassembled WGS sequence"/>
</dbReference>
<reference evidence="3" key="1">
    <citation type="submission" date="2009-08" db="EMBL/GenBank/DDBJ databases">
        <title>The Genome Sequence of Lactobacillus fermentum 28-3-CHN.</title>
        <authorList>
            <consortium name="The Broad Institute Genome Sequencing Platform"/>
            <person name="Ward D."/>
            <person name="Feldgarden M."/>
            <person name="Earl A."/>
            <person name="Young S.K."/>
            <person name="Zeng Q."/>
            <person name="Koehrsen M."/>
            <person name="Alvarado L."/>
            <person name="Berlin A."/>
            <person name="Bochicchio J."/>
            <person name="Borenstein D."/>
            <person name="Chapman S.B."/>
            <person name="Chen Z."/>
            <person name="Engels R."/>
            <person name="Freedman E."/>
            <person name="Gellesch M."/>
            <person name="Goldberg J."/>
            <person name="Griggs A."/>
            <person name="Gujja S."/>
            <person name="Heilman E."/>
            <person name="Heiman D."/>
            <person name="Hepburn T."/>
            <person name="Howarth C."/>
            <person name="Jen D."/>
            <person name="Larson L."/>
            <person name="Lewis B."/>
            <person name="Mehta T."/>
            <person name="Park D."/>
            <person name="Pearson M."/>
            <person name="Roberts A."/>
            <person name="Saif S."/>
            <person name="Shea T."/>
            <person name="Shenoy N."/>
            <person name="Sisk P."/>
            <person name="Stolte C."/>
            <person name="Sykes S."/>
            <person name="Thomson T."/>
            <person name="Walk T."/>
            <person name="White J."/>
            <person name="Yandava C."/>
            <person name="Liu Y."/>
            <person name="Xu Q."/>
            <person name="Haas B."/>
            <person name="Nusbaum C."/>
            <person name="Birren B."/>
        </authorList>
    </citation>
    <scope>NUCLEOTIDE SEQUENCE</scope>
    <source>
        <strain evidence="3">28-3-CHN</strain>
    </source>
</reference>
<dbReference type="EMBL" id="GG704700">
    <property type="protein sequence ID" value="EEX25981.1"/>
    <property type="molecule type" value="Genomic_DNA"/>
</dbReference>
<dbReference type="RefSeq" id="WP_003685317.1">
    <property type="nucleotide sequence ID" value="NZ_GG704700.1"/>
</dbReference>
<dbReference type="PANTHER" id="PTHR43236">
    <property type="entry name" value="ANTITOXIN HIGA1"/>
    <property type="match status" value="1"/>
</dbReference>